<accession>A3VHP2</accession>
<reference evidence="1 2" key="1">
    <citation type="journal article" date="2010" name="J. Bacteriol.">
        <title>Genome sequences of Pelagibaca bermudensis HTCC2601T and Maritimibacter alkaliphilus HTCC2654T, the type strains of two marine Roseobacter genera.</title>
        <authorList>
            <person name="Thrash J.C."/>
            <person name="Cho J.C."/>
            <person name="Ferriera S."/>
            <person name="Johnson J."/>
            <person name="Vergin K.L."/>
            <person name="Giovannoni S.J."/>
        </authorList>
    </citation>
    <scope>NUCLEOTIDE SEQUENCE [LARGE SCALE GENOMIC DNA]</scope>
    <source>
        <strain evidence="1 2">HTCC2654</strain>
    </source>
</reference>
<organism evidence="1 2">
    <name type="scientific">Maritimibacter alkaliphilus HTCC2654</name>
    <dbReference type="NCBI Taxonomy" id="314271"/>
    <lineage>
        <taxon>Bacteria</taxon>
        <taxon>Pseudomonadati</taxon>
        <taxon>Pseudomonadota</taxon>
        <taxon>Alphaproteobacteria</taxon>
        <taxon>Rhodobacterales</taxon>
        <taxon>Roseobacteraceae</taxon>
        <taxon>Maritimibacter</taxon>
    </lineage>
</organism>
<sequence length="32" mass="3590">MLENLAMLANIHLEFGFTSPDWDFGFMEAANG</sequence>
<protein>
    <submittedName>
        <fullName evidence="1">Uncharacterized protein</fullName>
    </submittedName>
</protein>
<name>A3VHP2_9RHOB</name>
<proteinExistence type="predicted"/>
<comment type="caution">
    <text evidence="1">The sequence shown here is derived from an EMBL/GenBank/DDBJ whole genome shotgun (WGS) entry which is preliminary data.</text>
</comment>
<gene>
    <name evidence="1" type="ORF">RB2654_08507</name>
</gene>
<dbReference type="STRING" id="314271.RB2654_08507"/>
<dbReference type="EMBL" id="AAMT01000009">
    <property type="protein sequence ID" value="EAQ12233.1"/>
    <property type="molecule type" value="Genomic_DNA"/>
</dbReference>
<dbReference type="Proteomes" id="UP000002931">
    <property type="component" value="Unassembled WGS sequence"/>
</dbReference>
<evidence type="ECO:0000313" key="2">
    <source>
        <dbReference type="Proteomes" id="UP000002931"/>
    </source>
</evidence>
<keyword evidence="2" id="KW-1185">Reference proteome</keyword>
<dbReference type="HOGENOM" id="CLU_3390177_0_0_5"/>
<dbReference type="AlphaFoldDB" id="A3VHP2"/>
<evidence type="ECO:0000313" key="1">
    <source>
        <dbReference type="EMBL" id="EAQ12233.1"/>
    </source>
</evidence>